<evidence type="ECO:0000313" key="3">
    <source>
        <dbReference type="Proteomes" id="UP001279734"/>
    </source>
</evidence>
<dbReference type="AlphaFoldDB" id="A0AAD3SH22"/>
<accession>A0AAD3SH22</accession>
<keyword evidence="3" id="KW-1185">Reference proteome</keyword>
<proteinExistence type="inferred from homology"/>
<evidence type="ECO:0000256" key="1">
    <source>
        <dbReference type="ARBA" id="ARBA00006974"/>
    </source>
</evidence>
<dbReference type="EMBL" id="BSYO01000010">
    <property type="protein sequence ID" value="GMH11133.1"/>
    <property type="molecule type" value="Genomic_DNA"/>
</dbReference>
<organism evidence="2 3">
    <name type="scientific">Nepenthes gracilis</name>
    <name type="common">Slender pitcher plant</name>
    <dbReference type="NCBI Taxonomy" id="150966"/>
    <lineage>
        <taxon>Eukaryota</taxon>
        <taxon>Viridiplantae</taxon>
        <taxon>Streptophyta</taxon>
        <taxon>Embryophyta</taxon>
        <taxon>Tracheophyta</taxon>
        <taxon>Spermatophyta</taxon>
        <taxon>Magnoliopsida</taxon>
        <taxon>eudicotyledons</taxon>
        <taxon>Gunneridae</taxon>
        <taxon>Pentapetalae</taxon>
        <taxon>Caryophyllales</taxon>
        <taxon>Nepenthaceae</taxon>
        <taxon>Nepenthes</taxon>
    </lineage>
</organism>
<name>A0AAD3SH22_NEPGR</name>
<reference evidence="2" key="1">
    <citation type="submission" date="2023-05" db="EMBL/GenBank/DDBJ databases">
        <title>Nepenthes gracilis genome sequencing.</title>
        <authorList>
            <person name="Fukushima K."/>
        </authorList>
    </citation>
    <scope>NUCLEOTIDE SEQUENCE</scope>
    <source>
        <strain evidence="2">SING2019-196</strain>
    </source>
</reference>
<dbReference type="PANTHER" id="PTHR31374">
    <property type="entry name" value="AUXIN-INDUCED PROTEIN-LIKE-RELATED"/>
    <property type="match status" value="1"/>
</dbReference>
<sequence>MVFIKTTKIIASRICGKNDSSSSPLHYLRLSTGDYQSQKGYVPVIVGDHEGMAERFMIRTQWMKHPSILALLDLSADEFGYDQEGVLQIPCEPEFFRVIIKRLSKRR</sequence>
<evidence type="ECO:0000313" key="2">
    <source>
        <dbReference type="EMBL" id="GMH11133.1"/>
    </source>
</evidence>
<comment type="similarity">
    <text evidence="1">Belongs to the ARG7 family.</text>
</comment>
<evidence type="ECO:0008006" key="4">
    <source>
        <dbReference type="Google" id="ProtNLM"/>
    </source>
</evidence>
<protein>
    <recommendedName>
        <fullName evidence="4">Small auxin up regulated protein</fullName>
    </recommendedName>
</protein>
<dbReference type="PANTHER" id="PTHR31374:SF198">
    <property type="entry name" value="AUXIN-RESPONSIVE PROTEIN SAUR72"/>
    <property type="match status" value="1"/>
</dbReference>
<gene>
    <name evidence="2" type="ORF">Nepgr_012974</name>
</gene>
<dbReference type="GO" id="GO:0009733">
    <property type="term" value="P:response to auxin"/>
    <property type="evidence" value="ECO:0007669"/>
    <property type="project" value="InterPro"/>
</dbReference>
<dbReference type="Pfam" id="PF02519">
    <property type="entry name" value="Auxin_inducible"/>
    <property type="match status" value="1"/>
</dbReference>
<dbReference type="InterPro" id="IPR003676">
    <property type="entry name" value="SAUR_fam"/>
</dbReference>
<comment type="caution">
    <text evidence="2">The sequence shown here is derived from an EMBL/GenBank/DDBJ whole genome shotgun (WGS) entry which is preliminary data.</text>
</comment>
<dbReference type="Proteomes" id="UP001279734">
    <property type="component" value="Unassembled WGS sequence"/>
</dbReference>